<organism evidence="7 10">
    <name type="scientific">Streptomyces avermitilis</name>
    <dbReference type="NCBI Taxonomy" id="33903"/>
    <lineage>
        <taxon>Bacteria</taxon>
        <taxon>Bacillati</taxon>
        <taxon>Actinomycetota</taxon>
        <taxon>Actinomycetes</taxon>
        <taxon>Kitasatosporales</taxon>
        <taxon>Streptomycetaceae</taxon>
        <taxon>Streptomyces</taxon>
    </lineage>
</organism>
<dbReference type="AlphaFoldDB" id="A0A4D4MC94"/>
<dbReference type="GeneID" id="41537710"/>
<evidence type="ECO:0000313" key="10">
    <source>
        <dbReference type="Proteomes" id="UP000302139"/>
    </source>
</evidence>
<evidence type="ECO:0000256" key="6">
    <source>
        <dbReference type="ARBA" id="ARBA00023306"/>
    </source>
</evidence>
<name>A0A4D4MC94_STRAX</name>
<dbReference type="Pfam" id="PF04686">
    <property type="entry name" value="SsgA"/>
    <property type="match status" value="1"/>
</dbReference>
<dbReference type="STRING" id="33903.AQJ43_31170"/>
<dbReference type="RefSeq" id="WP_037651198.1">
    <property type="nucleotide sequence ID" value="NZ_BAABTN010000159.1"/>
</dbReference>
<evidence type="ECO:0000313" key="9">
    <source>
        <dbReference type="Proteomes" id="UP000299211"/>
    </source>
</evidence>
<dbReference type="InterPro" id="IPR006776">
    <property type="entry name" value="SsgB"/>
</dbReference>
<dbReference type="GO" id="GO:0030428">
    <property type="term" value="C:cell septum"/>
    <property type="evidence" value="ECO:0007669"/>
    <property type="project" value="UniProtKB-SubCell"/>
</dbReference>
<sequence>MKSLRTEIQGLHVQLVVPHEISAPVSMRLRYEPSDPYVVRAAFTAVDSDETVEWIIGRDLLIDGLEGPVGEGDISIWPADGPDRSDSYILLNPPAGTALLKARTHEIKTFLQGTEDLVPRGAEPGHIDLDTSLAHFLAEG</sequence>
<evidence type="ECO:0000313" key="7">
    <source>
        <dbReference type="EMBL" id="GDY69538.1"/>
    </source>
</evidence>
<dbReference type="EMBL" id="BJHX01000002">
    <property type="protein sequence ID" value="GDY69538.1"/>
    <property type="molecule type" value="Genomic_DNA"/>
</dbReference>
<dbReference type="GO" id="GO:0030435">
    <property type="term" value="P:sporulation resulting in formation of a cellular spore"/>
    <property type="evidence" value="ECO:0007669"/>
    <property type="project" value="UniProtKB-KW"/>
</dbReference>
<evidence type="ECO:0000256" key="5">
    <source>
        <dbReference type="ARBA" id="ARBA00023210"/>
    </source>
</evidence>
<keyword evidence="4" id="KW-0749">Sporulation</keyword>
<comment type="similarity">
    <text evidence="2">Belongs to the SsgA family.</text>
</comment>
<dbReference type="EMBL" id="BJHY01000002">
    <property type="protein sequence ID" value="GDY79796.1"/>
    <property type="molecule type" value="Genomic_DNA"/>
</dbReference>
<accession>A0A4D4MC94</accession>
<keyword evidence="3 7" id="KW-0132">Cell division</keyword>
<proteinExistence type="inferred from homology"/>
<comment type="caution">
    <text evidence="7">The sequence shown here is derived from an EMBL/GenBank/DDBJ whole genome shotgun (WGS) entry which is preliminary data.</text>
</comment>
<reference evidence="8 9" key="1">
    <citation type="submission" date="2019-04" db="EMBL/GenBank/DDBJ databases">
        <title>Draft genome sequences of Streptomyces avermitilis ATCC 31267.</title>
        <authorList>
            <person name="Komaki H."/>
            <person name="Tamura T."/>
            <person name="Hosoyama A."/>
        </authorList>
    </citation>
    <scope>NUCLEOTIDE SEQUENCE [LARGE SCALE GENOMIC DNA]</scope>
    <source>
        <strain evidence="8 9">ATCC 31267</strain>
    </source>
</reference>
<protein>
    <submittedName>
        <fullName evidence="7">Sporulation-specific cell division protein SsgB</fullName>
    </submittedName>
</protein>
<reference evidence="7 10" key="2">
    <citation type="submission" date="2019-04" db="EMBL/GenBank/DDBJ databases">
        <title>Draft genome sequences of Streptomyces avermitilis NBRC 14893.</title>
        <authorList>
            <person name="Komaki H."/>
            <person name="Tamura T."/>
            <person name="Hosoyama A."/>
        </authorList>
    </citation>
    <scope>NUCLEOTIDE SEQUENCE [LARGE SCALE GENOMIC DNA]</scope>
    <source>
        <strain evidence="7 10">NBRC 14893</strain>
    </source>
</reference>
<evidence type="ECO:0000256" key="1">
    <source>
        <dbReference type="ARBA" id="ARBA00004431"/>
    </source>
</evidence>
<dbReference type="Proteomes" id="UP000299211">
    <property type="component" value="Unassembled WGS sequence"/>
</dbReference>
<comment type="subcellular location">
    <subcellularLocation>
        <location evidence="1">Cell septum</location>
    </subcellularLocation>
</comment>
<evidence type="ECO:0000256" key="4">
    <source>
        <dbReference type="ARBA" id="ARBA00022969"/>
    </source>
</evidence>
<keyword evidence="6" id="KW-0131">Cell cycle</keyword>
<dbReference type="Gene3D" id="2.30.31.20">
    <property type="entry name" value="Sporulation-specific cell division protein SsgB"/>
    <property type="match status" value="1"/>
</dbReference>
<dbReference type="GO" id="GO:0000917">
    <property type="term" value="P:division septum assembly"/>
    <property type="evidence" value="ECO:0007669"/>
    <property type="project" value="UniProtKB-KW"/>
</dbReference>
<evidence type="ECO:0000256" key="3">
    <source>
        <dbReference type="ARBA" id="ARBA00022618"/>
    </source>
</evidence>
<dbReference type="InterPro" id="IPR038658">
    <property type="entry name" value="SsgB_sf"/>
</dbReference>
<dbReference type="Proteomes" id="UP000302139">
    <property type="component" value="Unassembled WGS sequence"/>
</dbReference>
<evidence type="ECO:0000256" key="2">
    <source>
        <dbReference type="ARBA" id="ARBA00009323"/>
    </source>
</evidence>
<evidence type="ECO:0000313" key="8">
    <source>
        <dbReference type="EMBL" id="GDY79796.1"/>
    </source>
</evidence>
<keyword evidence="5" id="KW-0717">Septation</keyword>
<gene>
    <name evidence="7" type="primary">ssgB_3</name>
    <name evidence="8" type="synonym">ssgB_2</name>
    <name evidence="7" type="ORF">SAV14893_089310</name>
    <name evidence="8" type="ORF">SAV31267_092810</name>
</gene>